<dbReference type="PANTHER" id="PTHR33360:SF2">
    <property type="entry name" value="TRANSPOSASE FOR INSERTION SEQUENCE ELEMENT IS200"/>
    <property type="match status" value="1"/>
</dbReference>
<dbReference type="RefSeq" id="WP_065210835.1">
    <property type="nucleotide sequence ID" value="NZ_CP016178.1"/>
</dbReference>
<organism evidence="2 3">
    <name type="scientific">Vibrio breoganii</name>
    <dbReference type="NCBI Taxonomy" id="553239"/>
    <lineage>
        <taxon>Bacteria</taxon>
        <taxon>Pseudomonadati</taxon>
        <taxon>Pseudomonadota</taxon>
        <taxon>Gammaproteobacteria</taxon>
        <taxon>Vibrionales</taxon>
        <taxon>Vibrionaceae</taxon>
        <taxon>Vibrio</taxon>
    </lineage>
</organism>
<accession>A0AAN0XYP8</accession>
<reference evidence="2 3" key="1">
    <citation type="submission" date="2016-06" db="EMBL/GenBank/DDBJ databases">
        <title>Adaptive Radiation by Waves of Gene Transfer Leads to Fine-Scale Resource Partitioning in Marine Microbes.</title>
        <authorList>
            <person name="Hehemann J.-H."/>
            <person name="Arevalo P."/>
            <person name="Datta M.S."/>
            <person name="Yu X."/>
            <person name="Corzett C."/>
            <person name="Henschel A."/>
            <person name="Preheim S.P."/>
            <person name="Timberlake S."/>
            <person name="Alm E.J."/>
            <person name="Polz M.F."/>
        </authorList>
    </citation>
    <scope>NUCLEOTIDE SEQUENCE [LARGE SCALE GENOMIC DNA]</scope>
    <source>
        <strain evidence="2 3">FF50</strain>
    </source>
</reference>
<dbReference type="NCBIfam" id="NF033573">
    <property type="entry name" value="transpos_IS200"/>
    <property type="match status" value="1"/>
</dbReference>
<dbReference type="GO" id="GO:0004803">
    <property type="term" value="F:transposase activity"/>
    <property type="evidence" value="ECO:0007669"/>
    <property type="project" value="InterPro"/>
</dbReference>
<dbReference type="EMBL" id="CP016178">
    <property type="protein sequence ID" value="ANO34937.1"/>
    <property type="molecule type" value="Genomic_DNA"/>
</dbReference>
<dbReference type="Proteomes" id="UP000092018">
    <property type="component" value="Chromosome 2"/>
</dbReference>
<protein>
    <recommendedName>
        <fullName evidence="1">Transposase IS200-like domain-containing protein</fullName>
    </recommendedName>
</protein>
<dbReference type="GO" id="GO:0006313">
    <property type="term" value="P:DNA transposition"/>
    <property type="evidence" value="ECO:0007669"/>
    <property type="project" value="InterPro"/>
</dbReference>
<evidence type="ECO:0000259" key="1">
    <source>
        <dbReference type="SMART" id="SM01321"/>
    </source>
</evidence>
<sequence>MDYQRNSHCKFLIAIHLILVVKYRKKLLKGELGSIVKNSLISLSQNSEFEIEQMEVDQDHLHVLMTISPRYSVSQHVRRIKQHTTRVMWQLHPNLKRQFWKEKTFWSDGYFACSVGNASAETVRKYIQDQG</sequence>
<dbReference type="AlphaFoldDB" id="A0AAN0XYP8"/>
<evidence type="ECO:0000313" key="2">
    <source>
        <dbReference type="EMBL" id="ANO34937.1"/>
    </source>
</evidence>
<evidence type="ECO:0000313" key="3">
    <source>
        <dbReference type="Proteomes" id="UP000092018"/>
    </source>
</evidence>
<feature type="domain" description="Transposase IS200-like" evidence="1">
    <location>
        <begin position="10"/>
        <end position="130"/>
    </location>
</feature>
<dbReference type="KEGG" id="vbr:A6E01_17290"/>
<name>A0AAN0XYP8_9VIBR</name>
<dbReference type="SUPFAM" id="SSF143422">
    <property type="entry name" value="Transposase IS200-like"/>
    <property type="match status" value="1"/>
</dbReference>
<dbReference type="Pfam" id="PF01797">
    <property type="entry name" value="Y1_Tnp"/>
    <property type="match status" value="1"/>
</dbReference>
<dbReference type="Gene3D" id="3.30.70.1290">
    <property type="entry name" value="Transposase IS200-like"/>
    <property type="match status" value="1"/>
</dbReference>
<dbReference type="GO" id="GO:0003677">
    <property type="term" value="F:DNA binding"/>
    <property type="evidence" value="ECO:0007669"/>
    <property type="project" value="InterPro"/>
</dbReference>
<proteinExistence type="predicted"/>
<dbReference type="InterPro" id="IPR002686">
    <property type="entry name" value="Transposase_17"/>
</dbReference>
<gene>
    <name evidence="2" type="ORF">A6E01_17290</name>
</gene>
<dbReference type="InterPro" id="IPR036515">
    <property type="entry name" value="Transposase_17_sf"/>
</dbReference>
<dbReference type="SMART" id="SM01321">
    <property type="entry name" value="Y1_Tnp"/>
    <property type="match status" value="1"/>
</dbReference>
<dbReference type="PANTHER" id="PTHR33360">
    <property type="entry name" value="TRANSPOSASE FOR INSERTION SEQUENCE ELEMENT IS200"/>
    <property type="match status" value="1"/>
</dbReference>